<gene>
    <name evidence="2" type="ORF">FA14DRAFT_161815</name>
</gene>
<feature type="region of interest" description="Disordered" evidence="1">
    <location>
        <begin position="1"/>
        <end position="38"/>
    </location>
</feature>
<dbReference type="RefSeq" id="XP_025354719.1">
    <property type="nucleotide sequence ID" value="XM_025499307.1"/>
</dbReference>
<accession>A0A316VA18</accession>
<proteinExistence type="predicted"/>
<evidence type="ECO:0000256" key="1">
    <source>
        <dbReference type="SAM" id="MobiDB-lite"/>
    </source>
</evidence>
<reference evidence="2 3" key="1">
    <citation type="journal article" date="2018" name="Mol. Biol. Evol.">
        <title>Broad Genomic Sampling Reveals a Smut Pathogenic Ancestry of the Fungal Clade Ustilaginomycotina.</title>
        <authorList>
            <person name="Kijpornyongpan T."/>
            <person name="Mondo S.J."/>
            <person name="Barry K."/>
            <person name="Sandor L."/>
            <person name="Lee J."/>
            <person name="Lipzen A."/>
            <person name="Pangilinan J."/>
            <person name="LaButti K."/>
            <person name="Hainaut M."/>
            <person name="Henrissat B."/>
            <person name="Grigoriev I.V."/>
            <person name="Spatafora J.W."/>
            <person name="Aime M.C."/>
        </authorList>
    </citation>
    <scope>NUCLEOTIDE SEQUENCE [LARGE SCALE GENOMIC DNA]</scope>
    <source>
        <strain evidence="2 3">MCA 3882</strain>
    </source>
</reference>
<dbReference type="EMBL" id="KZ819604">
    <property type="protein sequence ID" value="PWN34417.1"/>
    <property type="molecule type" value="Genomic_DNA"/>
</dbReference>
<dbReference type="AlphaFoldDB" id="A0A316VA18"/>
<evidence type="ECO:0000313" key="2">
    <source>
        <dbReference type="EMBL" id="PWN34417.1"/>
    </source>
</evidence>
<keyword evidence="3" id="KW-1185">Reference proteome</keyword>
<name>A0A316VA18_9BASI</name>
<dbReference type="Proteomes" id="UP000245771">
    <property type="component" value="Unassembled WGS sequence"/>
</dbReference>
<protein>
    <submittedName>
        <fullName evidence="2">Uncharacterized protein</fullName>
    </submittedName>
</protein>
<evidence type="ECO:0000313" key="3">
    <source>
        <dbReference type="Proteomes" id="UP000245771"/>
    </source>
</evidence>
<dbReference type="GeneID" id="37021088"/>
<sequence>MPPPYENEEGRIIGIGEQDSDDSDESLMSDDDHDPIKSTSVAAKGTFRIAQLGDSLPNSAHDCILLQRIESCKECQSLSSLLQAHIDLDDLREGRQSQELWQGVWLFLKKYSNSEEDVLNDVRRDFRRRQATFPQAIFTHSVVRLQARLDRLFLQETDDQDQINIPSLRSPAYTSRLSQPERKSFNACLQLWRKTFRGNNELFSRSSTSRWATCVEISALCGRGRDELVYCASVGQDWPKEEREPYLVTNSWYDLMICCTSILQWKQAIITLIPQLPSLRRCYIQSHDQKVANARALMAPLPQCVYSTDIKFFGMGDNWEVRNTATLDSLSICNILISQKPQGKAREIRTMSSLLGIAAMAVQMDEGNVQLEKLPHHLRHIAQHSYRCVSCRTIITPPSQLDEKMLSSDFQRAASSAGFNLTHTYESSLIASIKSGSHWLPPFDETVGFLHDSLDGFSYNPFWLKARTEPKSDPRSTLKKRGWQWMKIGGYYPSQEKALGQQNNNLNHSEEALQWRFCLPCGASHLWVKGYGGSCHCSICVLEKQLLDGKRKTRWLRYVYSDTPPP</sequence>
<organism evidence="2 3">
    <name type="scientific">Meira miltonrushii</name>
    <dbReference type="NCBI Taxonomy" id="1280837"/>
    <lineage>
        <taxon>Eukaryota</taxon>
        <taxon>Fungi</taxon>
        <taxon>Dikarya</taxon>
        <taxon>Basidiomycota</taxon>
        <taxon>Ustilaginomycotina</taxon>
        <taxon>Exobasidiomycetes</taxon>
        <taxon>Exobasidiales</taxon>
        <taxon>Brachybasidiaceae</taxon>
        <taxon>Meira</taxon>
    </lineage>
</organism>
<feature type="compositionally biased region" description="Acidic residues" evidence="1">
    <location>
        <begin position="18"/>
        <end position="33"/>
    </location>
</feature>
<dbReference type="InParanoid" id="A0A316VA18"/>